<name>A0A199UHG3_ANACO</name>
<evidence type="ECO:0000313" key="11">
    <source>
        <dbReference type="Proteomes" id="UP000092600"/>
    </source>
</evidence>
<comment type="similarity">
    <text evidence="2 8">Belongs to the DHHC palmitoyltransferase family.</text>
</comment>
<feature type="transmembrane region" description="Helical" evidence="8">
    <location>
        <begin position="151"/>
        <end position="173"/>
    </location>
</feature>
<sequence>MSRSTRTQGIAPQFSVDTRRFVVYWAKIRPAPPPLRTFDAAIEKKLSGGATSASLMHRTTFPVMSVPFRASAVQLERNIMVENNISLLMHHLYSKFRIRSCFGLFSDSPSGSPRVRVYQVWPGKNAIISFLYMQVFFFRGRMVCGPDPRGFILTSISIVLSDWIFCSYITVALPQHSDLTAIVSMILALIVIVTLVLAGTKDPGIIPRNEKPELEEVGTSVSRSRSRRISINGVQIKLKYCRICNIFRLPRSCHCTVCDNCVEKFDHHCPWIGQCVGLRNYRYYLMFVVSALVFFTYASAFSLWRIRREVARSGSGMIELLGCAPEAFALALFSFVAVCFLAGLSVFHVYLITINQTARENFKGGYAKSPNPYDKGMLRNIKEALFMRLPPSNVDFRAFVEPNWGSIAKILMNSSPKGVGEEAIA</sequence>
<feature type="transmembrane region" description="Helical" evidence="8">
    <location>
        <begin position="327"/>
        <end position="353"/>
    </location>
</feature>
<reference evidence="10 11" key="1">
    <citation type="journal article" date="2016" name="DNA Res.">
        <title>The draft genome of MD-2 pineapple using hybrid error correction of long reads.</title>
        <authorList>
            <person name="Redwan R.M."/>
            <person name="Saidin A."/>
            <person name="Kumar S.V."/>
        </authorList>
    </citation>
    <scope>NUCLEOTIDE SEQUENCE [LARGE SCALE GENOMIC DNA]</scope>
    <source>
        <strain evidence="11">cv. MD2</strain>
        <tissue evidence="10">Leaf</tissue>
    </source>
</reference>
<dbReference type="InterPro" id="IPR001594">
    <property type="entry name" value="Palmitoyltrfase_DHHC"/>
</dbReference>
<organism evidence="10 11">
    <name type="scientific">Ananas comosus</name>
    <name type="common">Pineapple</name>
    <name type="synonym">Ananas ananas</name>
    <dbReference type="NCBI Taxonomy" id="4615"/>
    <lineage>
        <taxon>Eukaryota</taxon>
        <taxon>Viridiplantae</taxon>
        <taxon>Streptophyta</taxon>
        <taxon>Embryophyta</taxon>
        <taxon>Tracheophyta</taxon>
        <taxon>Spermatophyta</taxon>
        <taxon>Magnoliopsida</taxon>
        <taxon>Liliopsida</taxon>
        <taxon>Poales</taxon>
        <taxon>Bromeliaceae</taxon>
        <taxon>Bromelioideae</taxon>
        <taxon>Ananas</taxon>
    </lineage>
</organism>
<gene>
    <name evidence="10" type="ORF">ACMD2_14364</name>
</gene>
<comment type="subcellular location">
    <subcellularLocation>
        <location evidence="1">Membrane</location>
        <topology evidence="1">Multi-pass membrane protein</topology>
    </subcellularLocation>
</comment>
<keyword evidence="6 8" id="KW-0472">Membrane</keyword>
<keyword evidence="3 8" id="KW-0808">Transferase</keyword>
<keyword evidence="4 8" id="KW-0812">Transmembrane</keyword>
<dbReference type="GO" id="GO:0016020">
    <property type="term" value="C:membrane"/>
    <property type="evidence" value="ECO:0007669"/>
    <property type="project" value="UniProtKB-SubCell"/>
</dbReference>
<comment type="caution">
    <text evidence="10">The sequence shown here is derived from an EMBL/GenBank/DDBJ whole genome shotgun (WGS) entry which is preliminary data.</text>
</comment>
<evidence type="ECO:0000256" key="1">
    <source>
        <dbReference type="ARBA" id="ARBA00004141"/>
    </source>
</evidence>
<dbReference type="PANTHER" id="PTHR22883">
    <property type="entry name" value="ZINC FINGER DHHC DOMAIN CONTAINING PROTEIN"/>
    <property type="match status" value="1"/>
</dbReference>
<evidence type="ECO:0000256" key="5">
    <source>
        <dbReference type="ARBA" id="ARBA00022989"/>
    </source>
</evidence>
<dbReference type="Proteomes" id="UP000092600">
    <property type="component" value="Unassembled WGS sequence"/>
</dbReference>
<evidence type="ECO:0000256" key="3">
    <source>
        <dbReference type="ARBA" id="ARBA00022679"/>
    </source>
</evidence>
<comment type="domain">
    <text evidence="8">The DHHC domain is required for palmitoyltransferase activity.</text>
</comment>
<evidence type="ECO:0000259" key="9">
    <source>
        <dbReference type="Pfam" id="PF01529"/>
    </source>
</evidence>
<dbReference type="InterPro" id="IPR039859">
    <property type="entry name" value="PFA4/ZDH16/20/ERF2-like"/>
</dbReference>
<accession>A0A199UHG3</accession>
<feature type="domain" description="Palmitoyltransferase DHHC" evidence="9">
    <location>
        <begin position="237"/>
        <end position="363"/>
    </location>
</feature>
<evidence type="ECO:0000313" key="10">
    <source>
        <dbReference type="EMBL" id="OAY64178.1"/>
    </source>
</evidence>
<evidence type="ECO:0000256" key="7">
    <source>
        <dbReference type="ARBA" id="ARBA00023315"/>
    </source>
</evidence>
<dbReference type="GO" id="GO:0005783">
    <property type="term" value="C:endoplasmic reticulum"/>
    <property type="evidence" value="ECO:0007669"/>
    <property type="project" value="TreeGrafter"/>
</dbReference>
<proteinExistence type="inferred from homology"/>
<protein>
    <recommendedName>
        <fullName evidence="8">S-acyltransferase</fullName>
        <ecNumber evidence="8">2.3.1.225</ecNumber>
    </recommendedName>
    <alternativeName>
        <fullName evidence="8">Palmitoyltransferase</fullName>
    </alternativeName>
</protein>
<evidence type="ECO:0000256" key="4">
    <source>
        <dbReference type="ARBA" id="ARBA00022692"/>
    </source>
</evidence>
<dbReference type="AlphaFoldDB" id="A0A199UHG3"/>
<dbReference type="Pfam" id="PF01529">
    <property type="entry name" value="DHHC"/>
    <property type="match status" value="1"/>
</dbReference>
<dbReference type="PANTHER" id="PTHR22883:SF57">
    <property type="entry name" value="S-ACYLTRANSFERASE"/>
    <property type="match status" value="1"/>
</dbReference>
<feature type="transmembrane region" description="Helical" evidence="8">
    <location>
        <begin position="179"/>
        <end position="198"/>
    </location>
</feature>
<dbReference type="PROSITE" id="PS50216">
    <property type="entry name" value="DHHC"/>
    <property type="match status" value="1"/>
</dbReference>
<evidence type="ECO:0000256" key="2">
    <source>
        <dbReference type="ARBA" id="ARBA00008574"/>
    </source>
</evidence>
<dbReference type="EC" id="2.3.1.225" evidence="8"/>
<keyword evidence="7 8" id="KW-0012">Acyltransferase</keyword>
<feature type="transmembrane region" description="Helical" evidence="8">
    <location>
        <begin position="283"/>
        <end position="307"/>
    </location>
</feature>
<dbReference type="GO" id="GO:0019706">
    <property type="term" value="F:protein-cysteine S-palmitoyltransferase activity"/>
    <property type="evidence" value="ECO:0007669"/>
    <property type="project" value="UniProtKB-EC"/>
</dbReference>
<comment type="catalytic activity">
    <reaction evidence="8">
        <text>L-cysteinyl-[protein] + hexadecanoyl-CoA = S-hexadecanoyl-L-cysteinyl-[protein] + CoA</text>
        <dbReference type="Rhea" id="RHEA:36683"/>
        <dbReference type="Rhea" id="RHEA-COMP:10131"/>
        <dbReference type="Rhea" id="RHEA-COMP:11032"/>
        <dbReference type="ChEBI" id="CHEBI:29950"/>
        <dbReference type="ChEBI" id="CHEBI:57287"/>
        <dbReference type="ChEBI" id="CHEBI:57379"/>
        <dbReference type="ChEBI" id="CHEBI:74151"/>
        <dbReference type="EC" id="2.3.1.225"/>
    </reaction>
</comment>
<dbReference type="GO" id="GO:0005794">
    <property type="term" value="C:Golgi apparatus"/>
    <property type="evidence" value="ECO:0007669"/>
    <property type="project" value="TreeGrafter"/>
</dbReference>
<evidence type="ECO:0000256" key="6">
    <source>
        <dbReference type="ARBA" id="ARBA00023136"/>
    </source>
</evidence>
<dbReference type="GO" id="GO:0006612">
    <property type="term" value="P:protein targeting to membrane"/>
    <property type="evidence" value="ECO:0007669"/>
    <property type="project" value="TreeGrafter"/>
</dbReference>
<dbReference type="EMBL" id="LSRQ01008209">
    <property type="protein sequence ID" value="OAY64178.1"/>
    <property type="molecule type" value="Genomic_DNA"/>
</dbReference>
<evidence type="ECO:0000256" key="8">
    <source>
        <dbReference type="RuleBase" id="RU079119"/>
    </source>
</evidence>
<keyword evidence="5 8" id="KW-1133">Transmembrane helix</keyword>